<name>A0A8T3VHC0_9EURY</name>
<organism evidence="1 2">
    <name type="scientific">Methanobrevibacter millerae</name>
    <dbReference type="NCBI Taxonomy" id="230361"/>
    <lineage>
        <taxon>Archaea</taxon>
        <taxon>Methanobacteriati</taxon>
        <taxon>Methanobacteriota</taxon>
        <taxon>Methanomada group</taxon>
        <taxon>Methanobacteria</taxon>
        <taxon>Methanobacteriales</taxon>
        <taxon>Methanobacteriaceae</taxon>
        <taxon>Methanobrevibacter</taxon>
    </lineage>
</organism>
<gene>
    <name evidence="1" type="ORF">E7Z74_06475</name>
</gene>
<accession>A0A8T3VHC0</accession>
<evidence type="ECO:0000313" key="2">
    <source>
        <dbReference type="Proteomes" id="UP000713479"/>
    </source>
</evidence>
<protein>
    <submittedName>
        <fullName evidence="1">Ig-like domain repeat protein</fullName>
    </submittedName>
</protein>
<comment type="caution">
    <text evidence="1">The sequence shown here is derived from an EMBL/GenBank/DDBJ whole genome shotgun (WGS) entry which is preliminary data.</text>
</comment>
<dbReference type="AlphaFoldDB" id="A0A8T3VHC0"/>
<proteinExistence type="predicted"/>
<dbReference type="Proteomes" id="UP000713479">
    <property type="component" value="Unassembled WGS sequence"/>
</dbReference>
<dbReference type="EMBL" id="SUTF01000007">
    <property type="protein sequence ID" value="MBE6510894.1"/>
    <property type="molecule type" value="Genomic_DNA"/>
</dbReference>
<reference evidence="1" key="1">
    <citation type="submission" date="2019-04" db="EMBL/GenBank/DDBJ databases">
        <title>Evolution of Biomass-Degrading Anaerobic Consortia Revealed by Metagenomics.</title>
        <authorList>
            <person name="Peng X."/>
        </authorList>
    </citation>
    <scope>NUCLEOTIDE SEQUENCE</scope>
    <source>
        <strain evidence="1">SIG13</strain>
    </source>
</reference>
<sequence length="104" mass="11744">MNVSFAFSFNDNDNPLADRFKYSFNSTDLVKDHQNSSQYSVQILENGKHIGAGENVSFLVNGVNYTRTTDVNGIATLNINLEPGNYIVYCEYKSCKNYNNIMVL</sequence>
<evidence type="ECO:0000313" key="1">
    <source>
        <dbReference type="EMBL" id="MBE6510894.1"/>
    </source>
</evidence>